<organism evidence="9 10">
    <name type="scientific">Candidatus Jettenia ecosi</name>
    <dbReference type="NCBI Taxonomy" id="2494326"/>
    <lineage>
        <taxon>Bacteria</taxon>
        <taxon>Pseudomonadati</taxon>
        <taxon>Planctomycetota</taxon>
        <taxon>Candidatus Brocadiia</taxon>
        <taxon>Candidatus Brocadiales</taxon>
        <taxon>Candidatus Brocadiaceae</taxon>
        <taxon>Candidatus Jettenia</taxon>
    </lineage>
</organism>
<evidence type="ECO:0000256" key="3">
    <source>
        <dbReference type="ARBA" id="ARBA00022723"/>
    </source>
</evidence>
<keyword evidence="7" id="KW-0472">Membrane</keyword>
<evidence type="ECO:0000256" key="5">
    <source>
        <dbReference type="ARBA" id="ARBA00022982"/>
    </source>
</evidence>
<gene>
    <name evidence="9" type="ORF">JETT_0798</name>
</gene>
<dbReference type="Gene3D" id="1.10.3820.10">
    <property type="entry name" value="Di-heme elbow motif domain"/>
    <property type="match status" value="1"/>
</dbReference>
<protein>
    <submittedName>
        <fullName evidence="9">Cytochrome c family protein</fullName>
    </submittedName>
</protein>
<evidence type="ECO:0000256" key="7">
    <source>
        <dbReference type="SAM" id="Phobius"/>
    </source>
</evidence>
<keyword evidence="4" id="KW-0732">Signal</keyword>
<dbReference type="PANTHER" id="PTHR35038">
    <property type="entry name" value="DISSIMILATORY SULFITE REDUCTASE SIRA"/>
    <property type="match status" value="1"/>
</dbReference>
<dbReference type="GO" id="GO:0016491">
    <property type="term" value="F:oxidoreductase activity"/>
    <property type="evidence" value="ECO:0007669"/>
    <property type="project" value="TreeGrafter"/>
</dbReference>
<feature type="transmembrane region" description="Helical" evidence="7">
    <location>
        <begin position="16"/>
        <end position="35"/>
    </location>
</feature>
<sequence>MFDEVRRLNKRHTIKLALSSLVAIVIVFAVMGITVTSQKRSQFCITCHTNISFDIACKKSLSKDTLCSKCHLHKTDGFGQINSEALMDVEIRDEYCTTESCHPLSKLEAKPVEFKKITPFQHKTHIGKYAQNFKVRCTSCHANLGKERHFELDAKTCNICHFIDTPKPLYTHDKKLISDCTLCHSHIEKTKKIYGKVFNHTSYEKNEKVRCSDCHFKTIQGQGRVYKKSCNQCHLKAVDGFDNSSKMHYIHIVKDKTACASCHTPITHGWIKGNNKAYEEDSYLPLKDAAYRVQNMIMMGTGGKGIKGAPDPMYVATLNCSACHKDTLFTKVIPQVCNNCHGSGFDKILHEQKLFVSSRMNILKALITKAEKYQNPDTDYIVQEAKANYRLIERDGSFGAHNIKYIKDILGYSIKQLIHIARQNPDM</sequence>
<evidence type="ECO:0000313" key="10">
    <source>
        <dbReference type="Proteomes" id="UP000319783"/>
    </source>
</evidence>
<dbReference type="AlphaFoldDB" id="A0A533QDX2"/>
<keyword evidence="3" id="KW-0479">Metal-binding</keyword>
<dbReference type="SUPFAM" id="SSF48695">
    <property type="entry name" value="Multiheme cytochromes"/>
    <property type="match status" value="1"/>
</dbReference>
<keyword evidence="5" id="KW-0249">Electron transport</keyword>
<keyword evidence="2" id="KW-0349">Heme</keyword>
<evidence type="ECO:0000256" key="4">
    <source>
        <dbReference type="ARBA" id="ARBA00022729"/>
    </source>
</evidence>
<proteinExistence type="predicted"/>
<comment type="caution">
    <text evidence="9">The sequence shown here is derived from an EMBL/GenBank/DDBJ whole genome shotgun (WGS) entry which is preliminary data.</text>
</comment>
<dbReference type="Pfam" id="PF14522">
    <property type="entry name" value="Cytochrome_C7"/>
    <property type="match status" value="1"/>
</dbReference>
<dbReference type="PANTHER" id="PTHR35038:SF6">
    <property type="entry name" value="SURFACE LOCALIZED DECAHEME CYTOCHROME C LIPOPROTEIN"/>
    <property type="match status" value="1"/>
</dbReference>
<reference evidence="9 10" key="1">
    <citation type="submission" date="2019-04" db="EMBL/GenBank/DDBJ databases">
        <title>Genome of a novel bacterium Candidatus Jettenia ecosi reconstructed from metagenome of an anammox bioreactor.</title>
        <authorList>
            <person name="Mardanov A.V."/>
            <person name="Beletsky A.V."/>
            <person name="Ravin N.V."/>
            <person name="Botchkova E.A."/>
            <person name="Litti Y.V."/>
            <person name="Nozhevnikova A.N."/>
        </authorList>
    </citation>
    <scope>NUCLEOTIDE SEQUENCE [LARGE SCALE GENOMIC DNA]</scope>
    <source>
        <strain evidence="9">J2</strain>
    </source>
</reference>
<keyword evidence="1" id="KW-0813">Transport</keyword>
<dbReference type="InterPro" id="IPR051829">
    <property type="entry name" value="Multiheme_Cytochr_ET"/>
</dbReference>
<dbReference type="InterPro" id="IPR036280">
    <property type="entry name" value="Multihaem_cyt_sf"/>
</dbReference>
<keyword evidence="7" id="KW-1133">Transmembrane helix</keyword>
<dbReference type="InterPro" id="IPR029467">
    <property type="entry name" value="Cyt_c7-like"/>
</dbReference>
<dbReference type="InterPro" id="IPR038266">
    <property type="entry name" value="NapC/NirT_cytc_sf"/>
</dbReference>
<dbReference type="Proteomes" id="UP000319783">
    <property type="component" value="Unassembled WGS sequence"/>
</dbReference>
<evidence type="ECO:0000259" key="8">
    <source>
        <dbReference type="Pfam" id="PF14522"/>
    </source>
</evidence>
<dbReference type="EMBL" id="SULG01000011">
    <property type="protein sequence ID" value="TLD42898.1"/>
    <property type="molecule type" value="Genomic_DNA"/>
</dbReference>
<evidence type="ECO:0000256" key="2">
    <source>
        <dbReference type="ARBA" id="ARBA00022617"/>
    </source>
</evidence>
<accession>A0A533QDX2</accession>
<keyword evidence="6" id="KW-0408">Iron</keyword>
<dbReference type="GO" id="GO:0046872">
    <property type="term" value="F:metal ion binding"/>
    <property type="evidence" value="ECO:0007669"/>
    <property type="project" value="UniProtKB-KW"/>
</dbReference>
<name>A0A533QDX2_9BACT</name>
<feature type="domain" description="Cytochrome c7-like" evidence="8">
    <location>
        <begin position="248"/>
        <end position="341"/>
    </location>
</feature>
<evidence type="ECO:0000256" key="6">
    <source>
        <dbReference type="ARBA" id="ARBA00023004"/>
    </source>
</evidence>
<dbReference type="Gene3D" id="3.90.10.10">
    <property type="entry name" value="Cytochrome C3"/>
    <property type="match status" value="1"/>
</dbReference>
<evidence type="ECO:0000256" key="1">
    <source>
        <dbReference type="ARBA" id="ARBA00022448"/>
    </source>
</evidence>
<evidence type="ECO:0000313" key="9">
    <source>
        <dbReference type="EMBL" id="TLD42898.1"/>
    </source>
</evidence>
<keyword evidence="7" id="KW-0812">Transmembrane</keyword>